<gene>
    <name evidence="1" type="ORF">K6T82_24400</name>
</gene>
<dbReference type="AlphaFoldDB" id="A0A9X1HGR3"/>
<name>A0A9X1HGR3_9FLAO</name>
<accession>A0A9X1HGR3</accession>
<sequence>AISTLTVAPAVIDAVADALGTINGNTGGTTTLSLINSDTLNAVQAVIGSNPGQVKIEGVNLPTGISIANDGKVVVAPNTPAGSY</sequence>
<feature type="non-terminal residue" evidence="1">
    <location>
        <position position="1"/>
    </location>
</feature>
<dbReference type="Proteomes" id="UP001139366">
    <property type="component" value="Unassembled WGS sequence"/>
</dbReference>
<evidence type="ECO:0000313" key="2">
    <source>
        <dbReference type="Proteomes" id="UP001139366"/>
    </source>
</evidence>
<proteinExistence type="predicted"/>
<protein>
    <submittedName>
        <fullName evidence="1">Uncharacterized protein</fullName>
    </submittedName>
</protein>
<comment type="caution">
    <text evidence="1">The sequence shown here is derived from an EMBL/GenBank/DDBJ whole genome shotgun (WGS) entry which is preliminary data.</text>
</comment>
<dbReference type="EMBL" id="JAINUY010000106">
    <property type="protein sequence ID" value="MBZ4037907.1"/>
    <property type="molecule type" value="Genomic_DNA"/>
</dbReference>
<feature type="non-terminal residue" evidence="1">
    <location>
        <position position="84"/>
    </location>
</feature>
<keyword evidence="2" id="KW-1185">Reference proteome</keyword>
<dbReference type="RefSeq" id="WP_223711675.1">
    <property type="nucleotide sequence ID" value="NZ_JAINUY010000106.1"/>
</dbReference>
<evidence type="ECO:0000313" key="1">
    <source>
        <dbReference type="EMBL" id="MBZ4037907.1"/>
    </source>
</evidence>
<reference evidence="1 2" key="1">
    <citation type="journal article" date="2023" name="Antonie Van Leeuwenhoek">
        <title>Flavobacterium potami sp. nov., a multi-metal resistance genes harbouring bacterium isolated from shallow river silt.</title>
        <authorList>
            <person name="Li S."/>
            <person name="Mao S."/>
            <person name="Mu W."/>
            <person name="Guo B."/>
            <person name="Li C."/>
            <person name="Zhu Q."/>
            <person name="Hou X."/>
            <person name="Zhao Y."/>
            <person name="Wei S."/>
            <person name="Liu H."/>
            <person name="Liu A."/>
        </authorList>
    </citation>
    <scope>NUCLEOTIDE SEQUENCE [LARGE SCALE GENOMIC DNA]</scope>
    <source>
        <strain evidence="1 2">17A</strain>
    </source>
</reference>
<organism evidence="1 2">
    <name type="scientific">Flavobacterium potami</name>
    <dbReference type="NCBI Taxonomy" id="2872310"/>
    <lineage>
        <taxon>Bacteria</taxon>
        <taxon>Pseudomonadati</taxon>
        <taxon>Bacteroidota</taxon>
        <taxon>Flavobacteriia</taxon>
        <taxon>Flavobacteriales</taxon>
        <taxon>Flavobacteriaceae</taxon>
        <taxon>Flavobacterium</taxon>
    </lineage>
</organism>